<accession>A0A9Q1BEF1</accession>
<dbReference type="EMBL" id="JAIZAY010000018">
    <property type="protein sequence ID" value="KAJ8024741.1"/>
    <property type="molecule type" value="Genomic_DNA"/>
</dbReference>
<reference evidence="1" key="1">
    <citation type="submission" date="2021-10" db="EMBL/GenBank/DDBJ databases">
        <title>Tropical sea cucumber genome reveals ecological adaptation and Cuvierian tubules defense mechanism.</title>
        <authorList>
            <person name="Chen T."/>
        </authorList>
    </citation>
    <scope>NUCLEOTIDE SEQUENCE</scope>
    <source>
        <strain evidence="1">Nanhai2018</strain>
        <tissue evidence="1">Muscle</tissue>
    </source>
</reference>
<dbReference type="PANTHER" id="PTHR31296">
    <property type="entry name" value="UPF0565 PROTEIN C2ORF69"/>
    <property type="match status" value="1"/>
</dbReference>
<evidence type="ECO:0000313" key="2">
    <source>
        <dbReference type="Proteomes" id="UP001152320"/>
    </source>
</evidence>
<sequence>MYRATQREGSWLKSLLRISNGFLPHMAKLIRNTAPSANKECSIEMPNLIMLDKVEGHPGRRNTMLVTVPNVRITNGLHNIEQHVLFFPGDVQNMYEKMCDSFCGRDWKDWSYEAVSAILCKKFPLSIIWLVHPSRIHDQMFSCYDNFLECSIIGAPESHSRFEAVEHIDALLKQGCELLVMQHLDLLNEKDGNQEVSSKQPLKQALLKLPVSLIGFSKGCVVLNQLVYELEMWMTSSYTDKGTTQPNFLEKVKSFYWLDGGHTELTTKVWITEKKVLTPLANLGSEIQVHVTPWQIHDSSRPHIGEQERIFVDTLKALGANVTEHIHFPDEKKFLNHFKLLAEF</sequence>
<dbReference type="InterPro" id="IPR018881">
    <property type="entry name" value="C2orf69_mit"/>
</dbReference>
<gene>
    <name evidence="1" type="ORF">HOLleu_34739</name>
</gene>
<dbReference type="GO" id="GO:0005739">
    <property type="term" value="C:mitochondrion"/>
    <property type="evidence" value="ECO:0007669"/>
    <property type="project" value="TreeGrafter"/>
</dbReference>
<organism evidence="1 2">
    <name type="scientific">Holothuria leucospilota</name>
    <name type="common">Black long sea cucumber</name>
    <name type="synonym">Mertensiothuria leucospilota</name>
    <dbReference type="NCBI Taxonomy" id="206669"/>
    <lineage>
        <taxon>Eukaryota</taxon>
        <taxon>Metazoa</taxon>
        <taxon>Echinodermata</taxon>
        <taxon>Eleutherozoa</taxon>
        <taxon>Echinozoa</taxon>
        <taxon>Holothuroidea</taxon>
        <taxon>Aspidochirotacea</taxon>
        <taxon>Aspidochirotida</taxon>
        <taxon>Holothuriidae</taxon>
        <taxon>Holothuria</taxon>
    </lineage>
</organism>
<keyword evidence="2" id="KW-1185">Reference proteome</keyword>
<dbReference type="Pfam" id="PF10561">
    <property type="entry name" value="C2orf69"/>
    <property type="match status" value="2"/>
</dbReference>
<dbReference type="PANTHER" id="PTHR31296:SF1">
    <property type="entry name" value="MITOCHONDRIAL PROTEIN C2ORF69"/>
    <property type="match status" value="1"/>
</dbReference>
<name>A0A9Q1BEF1_HOLLE</name>
<dbReference type="AlphaFoldDB" id="A0A9Q1BEF1"/>
<proteinExistence type="predicted"/>
<dbReference type="Proteomes" id="UP001152320">
    <property type="component" value="Chromosome 18"/>
</dbReference>
<comment type="caution">
    <text evidence="1">The sequence shown here is derived from an EMBL/GenBank/DDBJ whole genome shotgun (WGS) entry which is preliminary data.</text>
</comment>
<dbReference type="OrthoDB" id="419333at2759"/>
<protein>
    <submittedName>
        <fullName evidence="1">UPF0565 protein C2orf69-like</fullName>
    </submittedName>
</protein>
<evidence type="ECO:0000313" key="1">
    <source>
        <dbReference type="EMBL" id="KAJ8024741.1"/>
    </source>
</evidence>